<name>A0A1W0E586_9MICR</name>
<dbReference type="InterPro" id="IPR029063">
    <property type="entry name" value="SAM-dependent_MTases_sf"/>
</dbReference>
<comment type="caution">
    <text evidence="9">The sequence shown here is derived from an EMBL/GenBank/DDBJ whole genome shotgun (WGS) entry which is preliminary data.</text>
</comment>
<keyword evidence="4" id="KW-0949">S-adenosyl-L-methionine</keyword>
<dbReference type="GO" id="GO:0016435">
    <property type="term" value="F:rRNA (guanine) methyltransferase activity"/>
    <property type="evidence" value="ECO:0007669"/>
    <property type="project" value="TreeGrafter"/>
</dbReference>
<feature type="domain" description="DUF3381" evidence="8">
    <location>
        <begin position="217"/>
        <end position="340"/>
    </location>
</feature>
<dbReference type="PANTHER" id="PTHR10920:SF13">
    <property type="entry name" value="PRE-RRNA 2'-O-RIBOSE RNA METHYLTRANSFERASE FTSJ3"/>
    <property type="match status" value="1"/>
</dbReference>
<evidence type="ECO:0000313" key="10">
    <source>
        <dbReference type="Proteomes" id="UP000192758"/>
    </source>
</evidence>
<dbReference type="InterPro" id="IPR015507">
    <property type="entry name" value="rRNA-MeTfrase_E"/>
</dbReference>
<dbReference type="InterPro" id="IPR050082">
    <property type="entry name" value="RNA_methyltr_RlmE"/>
</dbReference>
<dbReference type="Gene3D" id="3.40.50.150">
    <property type="entry name" value="Vaccinia Virus protein VP39"/>
    <property type="match status" value="1"/>
</dbReference>
<dbReference type="Proteomes" id="UP000192758">
    <property type="component" value="Unassembled WGS sequence"/>
</dbReference>
<keyword evidence="3" id="KW-0808">Transferase</keyword>
<feature type="region of interest" description="Disordered" evidence="6">
    <location>
        <begin position="427"/>
        <end position="447"/>
    </location>
</feature>
<dbReference type="GO" id="GO:0008650">
    <property type="term" value="F:rRNA (uridine-2'-O-)-methyltransferase activity"/>
    <property type="evidence" value="ECO:0007669"/>
    <property type="project" value="TreeGrafter"/>
</dbReference>
<proteinExistence type="inferred from homology"/>
<dbReference type="Pfam" id="PF11861">
    <property type="entry name" value="DUF3381"/>
    <property type="match status" value="1"/>
</dbReference>
<dbReference type="HAMAP" id="MF_01547">
    <property type="entry name" value="RNA_methyltr_E"/>
    <property type="match status" value="1"/>
</dbReference>
<feature type="coiled-coil region" evidence="5">
    <location>
        <begin position="316"/>
        <end position="343"/>
    </location>
</feature>
<feature type="domain" description="Ribosomal RNA methyltransferase FtsJ" evidence="7">
    <location>
        <begin position="21"/>
        <end position="197"/>
    </location>
</feature>
<evidence type="ECO:0000256" key="1">
    <source>
        <dbReference type="ARBA" id="ARBA00022552"/>
    </source>
</evidence>
<evidence type="ECO:0000259" key="8">
    <source>
        <dbReference type="Pfam" id="PF11861"/>
    </source>
</evidence>
<gene>
    <name evidence="9" type="primary">spb1</name>
    <name evidence="9" type="ORF">EHP00_1080</name>
</gene>
<reference evidence="9 10" key="1">
    <citation type="journal article" date="2017" name="Environ. Microbiol.">
        <title>Decay of the glycolytic pathway and adaptation to intranuclear parasitism within Enterocytozoonidae microsporidia.</title>
        <authorList>
            <person name="Wiredu Boakye D."/>
            <person name="Jaroenlak P."/>
            <person name="Prachumwat A."/>
            <person name="Williams T.A."/>
            <person name="Bateman K.S."/>
            <person name="Itsathitphaisarn O."/>
            <person name="Sritunyalucksana K."/>
            <person name="Paszkiewicz K.H."/>
            <person name="Moore K.A."/>
            <person name="Stentiford G.D."/>
            <person name="Williams B.A."/>
        </authorList>
    </citation>
    <scope>NUCLEOTIDE SEQUENCE [LARGE SCALE GENOMIC DNA]</scope>
    <source>
        <strain evidence="9 10">TH1</strain>
    </source>
</reference>
<evidence type="ECO:0000256" key="4">
    <source>
        <dbReference type="ARBA" id="ARBA00022691"/>
    </source>
</evidence>
<evidence type="ECO:0000313" key="9">
    <source>
        <dbReference type="EMBL" id="OQS54388.1"/>
    </source>
</evidence>
<keyword evidence="5" id="KW-0175">Coiled coil</keyword>
<dbReference type="PANTHER" id="PTHR10920">
    <property type="entry name" value="RIBOSOMAL RNA METHYLTRANSFERASE"/>
    <property type="match status" value="1"/>
</dbReference>
<dbReference type="Pfam" id="PF01728">
    <property type="entry name" value="FtsJ"/>
    <property type="match status" value="1"/>
</dbReference>
<dbReference type="SUPFAM" id="SSF53335">
    <property type="entry name" value="S-adenosyl-L-methionine-dependent methyltransferases"/>
    <property type="match status" value="1"/>
</dbReference>
<organism evidence="9 10">
    <name type="scientific">Ecytonucleospora hepatopenaei</name>
    <dbReference type="NCBI Taxonomy" id="646526"/>
    <lineage>
        <taxon>Eukaryota</taxon>
        <taxon>Fungi</taxon>
        <taxon>Fungi incertae sedis</taxon>
        <taxon>Microsporidia</taxon>
        <taxon>Enterocytozoonidae</taxon>
        <taxon>Ecytonucleospora</taxon>
    </lineage>
</organism>
<dbReference type="GO" id="GO:0000463">
    <property type="term" value="P:maturation of LSU-rRNA from tricistronic rRNA transcript (SSU-rRNA, 5.8S rRNA, LSU-rRNA)"/>
    <property type="evidence" value="ECO:0007669"/>
    <property type="project" value="TreeGrafter"/>
</dbReference>
<dbReference type="VEuPathDB" id="MicrosporidiaDB:EHP00_1080"/>
<protein>
    <submittedName>
        <fullName evidence="9">Spb1</fullName>
    </submittedName>
</protein>
<evidence type="ECO:0000256" key="6">
    <source>
        <dbReference type="SAM" id="MobiDB-lite"/>
    </source>
</evidence>
<dbReference type="AlphaFoldDB" id="A0A1W0E586"/>
<dbReference type="EMBL" id="MNPJ01000020">
    <property type="protein sequence ID" value="OQS54388.1"/>
    <property type="molecule type" value="Genomic_DNA"/>
</dbReference>
<keyword evidence="1" id="KW-0698">rRNA processing</keyword>
<evidence type="ECO:0000259" key="7">
    <source>
        <dbReference type="Pfam" id="PF01728"/>
    </source>
</evidence>
<dbReference type="STRING" id="646526.A0A1W0E586"/>
<accession>A0A1W0E586</accession>
<dbReference type="InterPro" id="IPR002877">
    <property type="entry name" value="RNA_MeTrfase_FtsJ_dom"/>
</dbReference>
<evidence type="ECO:0000256" key="5">
    <source>
        <dbReference type="SAM" id="Coils"/>
    </source>
</evidence>
<evidence type="ECO:0000256" key="2">
    <source>
        <dbReference type="ARBA" id="ARBA00022603"/>
    </source>
</evidence>
<sequence>MAILKKQRIDKYYTLAKEKGYRSRAAFKLLEINKKYDFLKNCRVAVDLCAAPGGWSQILMQEMPPTRKIIGVDLAKIQNLGDCVFFQSDITSMECRRELVNLLDNHKVDIFVHDGAPNFGNDKEKDVFVQNDLVLSALKLATEFLGEGGIFVTKVFRSNNFIKIVNLMRDLFGQVNVTKPLSSRDESAETFVIGRNFLYDKEIDPKVFDSNILFATEEKEVDIYKKISLSDFICSKNPFEDLKNSGSIEIDFNCKHLNNEIKECCKDLKVLGIKELRNLVKMRQKIVRDFKNKKLIPEEKEVVNKFTERFVKEEKESEEEDFMANLEEDLKKLEKMKKKKSHAILDDKVFNMEKYYGHEVEPKNTFTDMQLNIQNIEKENEEKIINEDSTESEDFDLNSDELECLAMLKEDPEEFKQATVDKDLVDSDDELLPGEGRGAKRSIRHKKQKKWTKKELEALGRKRARALRRSTKIVKDIEIEDEQEEAVVYKKVFKNQLKKETKKRRLVFANVKGGQVQLPRGQGRCIRLDRRMKHDLYIEKNKKANKKINKKKLKGKK</sequence>
<dbReference type="GO" id="GO:0030687">
    <property type="term" value="C:preribosome, large subunit precursor"/>
    <property type="evidence" value="ECO:0007669"/>
    <property type="project" value="TreeGrafter"/>
</dbReference>
<dbReference type="GO" id="GO:0005730">
    <property type="term" value="C:nucleolus"/>
    <property type="evidence" value="ECO:0007669"/>
    <property type="project" value="TreeGrafter"/>
</dbReference>
<evidence type="ECO:0000256" key="3">
    <source>
        <dbReference type="ARBA" id="ARBA00022679"/>
    </source>
</evidence>
<keyword evidence="10" id="KW-1185">Reference proteome</keyword>
<dbReference type="InterPro" id="IPR024576">
    <property type="entry name" value="rRNA_MeTfrase_Spb1_DUF3381"/>
</dbReference>
<dbReference type="OrthoDB" id="1287559at2759"/>
<dbReference type="GO" id="GO:0000466">
    <property type="term" value="P:maturation of 5.8S rRNA from tricistronic rRNA transcript (SSU-rRNA, 5.8S rRNA, LSU-rRNA)"/>
    <property type="evidence" value="ECO:0007669"/>
    <property type="project" value="TreeGrafter"/>
</dbReference>
<keyword evidence="2" id="KW-0489">Methyltransferase</keyword>